<dbReference type="InterPro" id="IPR045114">
    <property type="entry name" value="Csn12-like"/>
</dbReference>
<dbReference type="GO" id="GO:0003690">
    <property type="term" value="F:double-stranded DNA binding"/>
    <property type="evidence" value="ECO:0007669"/>
    <property type="project" value="InterPro"/>
</dbReference>
<evidence type="ECO:0000256" key="2">
    <source>
        <dbReference type="ARBA" id="ARBA00073854"/>
    </source>
</evidence>
<dbReference type="Proteomes" id="UP000767238">
    <property type="component" value="Unassembled WGS sequence"/>
</dbReference>
<evidence type="ECO:0000313" key="4">
    <source>
        <dbReference type="EMBL" id="KAH0218067.1"/>
    </source>
</evidence>
<comment type="caution">
    <text evidence="4">The sequence shown here is derived from an EMBL/GenBank/DDBJ whole genome shotgun (WGS) entry which is preliminary data.</text>
</comment>
<dbReference type="Pfam" id="PF01399">
    <property type="entry name" value="PCI"/>
    <property type="match status" value="1"/>
</dbReference>
<dbReference type="PANTHER" id="PTHR12732:SF0">
    <property type="entry name" value="PCI DOMAIN-CONTAINING PROTEIN 2"/>
    <property type="match status" value="1"/>
</dbReference>
<dbReference type="GO" id="GO:0003723">
    <property type="term" value="F:RNA binding"/>
    <property type="evidence" value="ECO:0007669"/>
    <property type="project" value="InterPro"/>
</dbReference>
<feature type="domain" description="PCI" evidence="3">
    <location>
        <begin position="272"/>
        <end position="471"/>
    </location>
</feature>
<dbReference type="AlphaFoldDB" id="A0A9P8GEN2"/>
<name>A0A9P8GEN2_AURME</name>
<feature type="non-terminal residue" evidence="4">
    <location>
        <position position="1"/>
    </location>
</feature>
<dbReference type="Gene3D" id="1.10.10.10">
    <property type="entry name" value="Winged helix-like DNA-binding domain superfamily/Winged helix DNA-binding domain"/>
    <property type="match status" value="1"/>
</dbReference>
<evidence type="ECO:0000313" key="5">
    <source>
        <dbReference type="Proteomes" id="UP000767238"/>
    </source>
</evidence>
<dbReference type="EMBL" id="JAHFYH010000051">
    <property type="protein sequence ID" value="KAH0218067.1"/>
    <property type="molecule type" value="Genomic_DNA"/>
</dbReference>
<dbReference type="InterPro" id="IPR036388">
    <property type="entry name" value="WH-like_DNA-bd_sf"/>
</dbReference>
<dbReference type="SMART" id="SM00753">
    <property type="entry name" value="PAM"/>
    <property type="match status" value="1"/>
</dbReference>
<dbReference type="InterPro" id="IPR000717">
    <property type="entry name" value="PCI_dom"/>
</dbReference>
<dbReference type="FunFam" id="1.10.10.10:FF:000366">
    <property type="entry name" value="COP9 signalosome complex subunit"/>
    <property type="match status" value="1"/>
</dbReference>
<organism evidence="4 5">
    <name type="scientific">Aureobasidium melanogenum</name>
    <name type="common">Aureobasidium pullulans var. melanogenum</name>
    <dbReference type="NCBI Taxonomy" id="46634"/>
    <lineage>
        <taxon>Eukaryota</taxon>
        <taxon>Fungi</taxon>
        <taxon>Dikarya</taxon>
        <taxon>Ascomycota</taxon>
        <taxon>Pezizomycotina</taxon>
        <taxon>Dothideomycetes</taxon>
        <taxon>Dothideomycetidae</taxon>
        <taxon>Dothideales</taxon>
        <taxon>Saccotheciaceae</taxon>
        <taxon>Aureobasidium</taxon>
    </lineage>
</organism>
<sequence>MPVLVADSLYFISKMNNVMIEFGRAMMAKDGYGLASTLSPVAPKHDSGRLYALHRDSNAFSVQSDFRHALSHNPACKLEREEINPWTDVFVAYWKAVGEILIAEESLNLGKNASKPQSKVANWDKVYNAWKDLLNMLLRGYQIEVFDAWTIPCLYLVGKFLRVFAIKADDAAFQKGQTSFNAFEEDVGDAAGGNEKLEDAARQINRVFSLCIGDRSPIETSRKWGAYYIANLQFKTYFKLNSIALSQNVIRSLSATNTDLPPLDRFPRSQQVTYNYYLGVLKFLHEDYAKAEEHLTIAYNKALTGSTRNIRLILTYLIPTRLITAHVLPTQAMLAPYPSLQRLFAPLCACIKKGDLAGFDAALQAGEDEFVKRRVYLTLERGRDICLRNLVRKVYLAGEFEAPKDGQDGAEAVRRSRIPLKEFAAALRLGGETELEGDEVECLLANLIYKGMMKGYISRAHGMVVLNKKGAFPGTGV</sequence>
<gene>
    <name evidence="4" type="ORF">KCV03_g6699</name>
</gene>
<dbReference type="PROSITE" id="PS50250">
    <property type="entry name" value="PCI"/>
    <property type="match status" value="1"/>
</dbReference>
<reference evidence="4" key="1">
    <citation type="journal article" date="2021" name="J Fungi (Basel)">
        <title>Virulence traits and population genomics of the black yeast Aureobasidium melanogenum.</title>
        <authorList>
            <person name="Cernosa A."/>
            <person name="Sun X."/>
            <person name="Gostincar C."/>
            <person name="Fang C."/>
            <person name="Gunde-Cimerman N."/>
            <person name="Song Z."/>
        </authorList>
    </citation>
    <scope>NUCLEOTIDE SEQUENCE</scope>
    <source>
        <strain evidence="4">EXF-8016</strain>
    </source>
</reference>
<protein>
    <recommendedName>
        <fullName evidence="2">Protein CSN12 homolog</fullName>
    </recommendedName>
</protein>
<comment type="similarity">
    <text evidence="1">Belongs to the CSN12 family.</text>
</comment>
<dbReference type="OrthoDB" id="10252687at2759"/>
<accession>A0A9P8GEN2</accession>
<proteinExistence type="inferred from homology"/>
<evidence type="ECO:0000256" key="1">
    <source>
        <dbReference type="ARBA" id="ARBA00025771"/>
    </source>
</evidence>
<evidence type="ECO:0000259" key="3">
    <source>
        <dbReference type="PROSITE" id="PS50250"/>
    </source>
</evidence>
<dbReference type="PANTHER" id="PTHR12732">
    <property type="entry name" value="UNCHARACTERIZED PROTEASOME COMPONENT REGION PCI-CONTAINING"/>
    <property type="match status" value="1"/>
</dbReference>
<reference evidence="4" key="2">
    <citation type="submission" date="2021-08" db="EMBL/GenBank/DDBJ databases">
        <authorList>
            <person name="Gostincar C."/>
            <person name="Sun X."/>
            <person name="Song Z."/>
            <person name="Gunde-Cimerman N."/>
        </authorList>
    </citation>
    <scope>NUCLEOTIDE SEQUENCE</scope>
    <source>
        <strain evidence="4">EXF-8016</strain>
    </source>
</reference>